<evidence type="ECO:0008006" key="10">
    <source>
        <dbReference type="Google" id="ProtNLM"/>
    </source>
</evidence>
<accession>A0A369KDI4</accession>
<sequence length="283" mass="32486">MYSSRLFASLAKGFLWMNNTTYFTWSVHPLCLCWQGLQVRWYSLFLCLGWIMAFLCFDRQTAHLQLSPYRDQMKVFFFLFFLVGARMGLLLETKRHFACFDLFSLEEGGLVGQAGGLFALGGAVLGHFTYQPAGVSLFLLLDWISLSLLPCLVFTRLGNFFNHEVLGLKTTSCLGIIFKYAEYPRQIHPVHPVQLYEIFGYSLGYFLVQKITDKKSPQGMFFGRLCLTLGCIRFVLEFLKEDSERGFPSLGQWLSLVFICLGLLFQLRRKSLYKASCSSDKET</sequence>
<dbReference type="Pfam" id="PF01790">
    <property type="entry name" value="LGT"/>
    <property type="match status" value="1"/>
</dbReference>
<evidence type="ECO:0000313" key="9">
    <source>
        <dbReference type="Proteomes" id="UP000253816"/>
    </source>
</evidence>
<dbReference type="Proteomes" id="UP000253816">
    <property type="component" value="Unassembled WGS sequence"/>
</dbReference>
<reference evidence="8 9" key="1">
    <citation type="submission" date="2018-07" db="EMBL/GenBank/DDBJ databases">
        <title>Comparative genomics of the Candidatus Parilichlamydiaceae reveals evidence of convergent evolution and genome reduction in the phylum Chlamydiae.</title>
        <authorList>
            <person name="Taylor-Brown A."/>
            <person name="Polkinghorne A."/>
        </authorList>
    </citation>
    <scope>NUCLEOTIDE SEQUENCE [LARGE SCALE GENOMIC DNA]</scope>
    <source>
        <strain evidence="8 9">Hat2</strain>
    </source>
</reference>
<feature type="transmembrane region" description="Helical" evidence="7">
    <location>
        <begin position="137"/>
        <end position="157"/>
    </location>
</feature>
<evidence type="ECO:0000256" key="2">
    <source>
        <dbReference type="ARBA" id="ARBA00022475"/>
    </source>
</evidence>
<dbReference type="GO" id="GO:0008961">
    <property type="term" value="F:phosphatidylglycerol-prolipoprotein diacylglyceryl transferase activity"/>
    <property type="evidence" value="ECO:0007669"/>
    <property type="project" value="InterPro"/>
</dbReference>
<dbReference type="AlphaFoldDB" id="A0A369KDI4"/>
<evidence type="ECO:0000256" key="5">
    <source>
        <dbReference type="ARBA" id="ARBA00022989"/>
    </source>
</evidence>
<comment type="caution">
    <text evidence="8">The sequence shown here is derived from an EMBL/GenBank/DDBJ whole genome shotgun (WGS) entry which is preliminary data.</text>
</comment>
<organism evidence="8 9">
    <name type="scientific">Candidatus Similichlamydia laticola</name>
    <dbReference type="NCBI Taxonomy" id="2170265"/>
    <lineage>
        <taxon>Bacteria</taxon>
        <taxon>Pseudomonadati</taxon>
        <taxon>Chlamydiota</taxon>
        <taxon>Chlamydiia</taxon>
        <taxon>Parachlamydiales</taxon>
        <taxon>Candidatus Parilichlamydiaceae</taxon>
        <taxon>Candidatus Similichlamydia</taxon>
    </lineage>
</organism>
<protein>
    <recommendedName>
        <fullName evidence="10">Prolipoprotein diacylglyceryl transferase</fullName>
    </recommendedName>
</protein>
<feature type="transmembrane region" description="Helical" evidence="7">
    <location>
        <begin position="73"/>
        <end position="91"/>
    </location>
</feature>
<dbReference type="PANTHER" id="PTHR30589">
    <property type="entry name" value="PROLIPOPROTEIN DIACYLGLYCERYL TRANSFERASE"/>
    <property type="match status" value="1"/>
</dbReference>
<keyword evidence="2" id="KW-1003">Cell membrane</keyword>
<gene>
    <name evidence="8" type="ORF">HAT2_00394</name>
</gene>
<dbReference type="PANTHER" id="PTHR30589:SF0">
    <property type="entry name" value="PHOSPHATIDYLGLYCEROL--PROLIPOPROTEIN DIACYLGLYCERYL TRANSFERASE"/>
    <property type="match status" value="1"/>
</dbReference>
<feature type="transmembrane region" description="Helical" evidence="7">
    <location>
        <begin position="250"/>
        <end position="267"/>
    </location>
</feature>
<keyword evidence="9" id="KW-1185">Reference proteome</keyword>
<keyword evidence="4 7" id="KW-0812">Transmembrane</keyword>
<evidence type="ECO:0000256" key="3">
    <source>
        <dbReference type="ARBA" id="ARBA00022679"/>
    </source>
</evidence>
<evidence type="ECO:0000256" key="7">
    <source>
        <dbReference type="SAM" id="Phobius"/>
    </source>
</evidence>
<keyword evidence="3" id="KW-0808">Transferase</keyword>
<dbReference type="GO" id="GO:0005886">
    <property type="term" value="C:plasma membrane"/>
    <property type="evidence" value="ECO:0007669"/>
    <property type="project" value="InterPro"/>
</dbReference>
<dbReference type="InterPro" id="IPR001640">
    <property type="entry name" value="Lgt"/>
</dbReference>
<dbReference type="GO" id="GO:0042158">
    <property type="term" value="P:lipoprotein biosynthetic process"/>
    <property type="evidence" value="ECO:0007669"/>
    <property type="project" value="InterPro"/>
</dbReference>
<dbReference type="EMBL" id="QQBG01000013">
    <property type="protein sequence ID" value="RDB31520.1"/>
    <property type="molecule type" value="Genomic_DNA"/>
</dbReference>
<evidence type="ECO:0000256" key="6">
    <source>
        <dbReference type="ARBA" id="ARBA00023136"/>
    </source>
</evidence>
<proteinExistence type="inferred from homology"/>
<evidence type="ECO:0000256" key="4">
    <source>
        <dbReference type="ARBA" id="ARBA00022692"/>
    </source>
</evidence>
<evidence type="ECO:0000313" key="8">
    <source>
        <dbReference type="EMBL" id="RDB31520.1"/>
    </source>
</evidence>
<comment type="similarity">
    <text evidence="1">Belongs to the Lgt family.</text>
</comment>
<evidence type="ECO:0000256" key="1">
    <source>
        <dbReference type="ARBA" id="ARBA00007150"/>
    </source>
</evidence>
<feature type="transmembrane region" description="Helical" evidence="7">
    <location>
        <begin position="39"/>
        <end position="57"/>
    </location>
</feature>
<keyword evidence="6 7" id="KW-0472">Membrane</keyword>
<name>A0A369KDI4_9BACT</name>
<keyword evidence="5 7" id="KW-1133">Transmembrane helix</keyword>
<feature type="transmembrane region" description="Helical" evidence="7">
    <location>
        <begin position="111"/>
        <end position="130"/>
    </location>
</feature>